<gene>
    <name evidence="1" type="ORF">TDUB1175_LOCUS12335</name>
</gene>
<protein>
    <submittedName>
        <fullName evidence="1">Uncharacterized protein</fullName>
    </submittedName>
</protein>
<proteinExistence type="predicted"/>
<sequence>MSSMGRRQRAVALAAYFMVIRSSFGLLLGRNQLSMSSSPPRATHWGTAEIDFSAANEYVRAHYGQKYSVDRPYFWASEKAVESVYDARRGVYFVGSIDACEGATLESCGFALLSAPTAVTDWSDMDEIRKVPPRAPWHPSLCVRRKNFGHGFLPTHAPRGGVRHEQPRPRQVSVASHFAGRRTSPHRYGFRRA</sequence>
<dbReference type="EMBL" id="HBED01024908">
    <property type="protein sequence ID" value="CAD8313546.1"/>
    <property type="molecule type" value="Transcribed_RNA"/>
</dbReference>
<reference evidence="1" key="1">
    <citation type="submission" date="2021-01" db="EMBL/GenBank/DDBJ databases">
        <authorList>
            <person name="Corre E."/>
            <person name="Pelletier E."/>
            <person name="Niang G."/>
            <person name="Scheremetjew M."/>
            <person name="Finn R."/>
            <person name="Kale V."/>
            <person name="Holt S."/>
            <person name="Cochrane G."/>
            <person name="Meng A."/>
            <person name="Brown T."/>
            <person name="Cohen L."/>
        </authorList>
    </citation>
    <scope>NUCLEOTIDE SEQUENCE</scope>
    <source>
        <strain evidence="1">CCMP147</strain>
    </source>
</reference>
<organism evidence="1">
    <name type="scientific">Pseudictyota dubia</name>
    <dbReference type="NCBI Taxonomy" id="2749911"/>
    <lineage>
        <taxon>Eukaryota</taxon>
        <taxon>Sar</taxon>
        <taxon>Stramenopiles</taxon>
        <taxon>Ochrophyta</taxon>
        <taxon>Bacillariophyta</taxon>
        <taxon>Mediophyceae</taxon>
        <taxon>Biddulphiophycidae</taxon>
        <taxon>Eupodiscales</taxon>
        <taxon>Odontellaceae</taxon>
        <taxon>Pseudictyota</taxon>
    </lineage>
</organism>
<dbReference type="AlphaFoldDB" id="A0A7R9W4L6"/>
<name>A0A7R9W4L6_9STRA</name>
<evidence type="ECO:0000313" key="1">
    <source>
        <dbReference type="EMBL" id="CAD8313546.1"/>
    </source>
</evidence>
<accession>A0A7R9W4L6</accession>